<dbReference type="OrthoDB" id="1092674at2"/>
<dbReference type="RefSeq" id="WP_131839316.1">
    <property type="nucleotide sequence ID" value="NZ_SLWB01000007.1"/>
</dbReference>
<name>A0A4R2EMI9_9BACT</name>
<evidence type="ECO:0008006" key="3">
    <source>
        <dbReference type="Google" id="ProtNLM"/>
    </source>
</evidence>
<dbReference type="EMBL" id="SLWB01000007">
    <property type="protein sequence ID" value="TCN67684.1"/>
    <property type="molecule type" value="Genomic_DNA"/>
</dbReference>
<dbReference type="InterPro" id="IPR046766">
    <property type="entry name" value="Bact_hydrolase"/>
</dbReference>
<sequence>MTTTNASESICCPPFDPTPWDDKVVEWENKKFIKDKVCTLFYMPLNFGKVMKRIFDVFSKASADVPDYLCLSDHTSRWNMDIYLATDREISGAENTTISGKFYSKVYEGPFKDTGKWCKDFESVAKSKGYAIKKWYMWYTTCPKCAKKYGKNYVAILGQIE</sequence>
<accession>A0A4R2EMI9</accession>
<proteinExistence type="predicted"/>
<dbReference type="Pfam" id="PF20603">
    <property type="entry name" value="Bact_hydrolase"/>
    <property type="match status" value="1"/>
</dbReference>
<organism evidence="1 2">
    <name type="scientific">Acetobacteroides hydrogenigenes</name>
    <dbReference type="NCBI Taxonomy" id="979970"/>
    <lineage>
        <taxon>Bacteria</taxon>
        <taxon>Pseudomonadati</taxon>
        <taxon>Bacteroidota</taxon>
        <taxon>Bacteroidia</taxon>
        <taxon>Bacteroidales</taxon>
        <taxon>Rikenellaceae</taxon>
        <taxon>Acetobacteroides</taxon>
    </lineage>
</organism>
<protein>
    <recommendedName>
        <fullName evidence="3">GyrI-like small molecule binding protein</fullName>
    </recommendedName>
</protein>
<evidence type="ECO:0000313" key="2">
    <source>
        <dbReference type="Proteomes" id="UP000294830"/>
    </source>
</evidence>
<keyword evidence="2" id="KW-1185">Reference proteome</keyword>
<dbReference type="AlphaFoldDB" id="A0A4R2EMI9"/>
<gene>
    <name evidence="1" type="ORF">CLV25_107143</name>
</gene>
<evidence type="ECO:0000313" key="1">
    <source>
        <dbReference type="EMBL" id="TCN67684.1"/>
    </source>
</evidence>
<comment type="caution">
    <text evidence="1">The sequence shown here is derived from an EMBL/GenBank/DDBJ whole genome shotgun (WGS) entry which is preliminary data.</text>
</comment>
<reference evidence="1 2" key="1">
    <citation type="submission" date="2019-03" db="EMBL/GenBank/DDBJ databases">
        <title>Genomic Encyclopedia of Archaeal and Bacterial Type Strains, Phase II (KMG-II): from individual species to whole genera.</title>
        <authorList>
            <person name="Goeker M."/>
        </authorList>
    </citation>
    <scope>NUCLEOTIDE SEQUENCE [LARGE SCALE GENOMIC DNA]</scope>
    <source>
        <strain evidence="1 2">RL-C</strain>
    </source>
</reference>
<dbReference type="Proteomes" id="UP000294830">
    <property type="component" value="Unassembled WGS sequence"/>
</dbReference>